<accession>A0A8B2NQW4</accession>
<keyword evidence="3" id="KW-1185">Reference proteome</keyword>
<evidence type="ECO:0000313" key="2">
    <source>
        <dbReference type="EMBL" id="RAI00469.1"/>
    </source>
</evidence>
<dbReference type="PANTHER" id="PTHR34818">
    <property type="entry name" value="PROTEIN BLI-3"/>
    <property type="match status" value="1"/>
</dbReference>
<dbReference type="SUPFAM" id="SSF50475">
    <property type="entry name" value="FMN-binding split barrel"/>
    <property type="match status" value="1"/>
</dbReference>
<dbReference type="AlphaFoldDB" id="A0A8B2NQW4"/>
<dbReference type="InterPro" id="IPR052917">
    <property type="entry name" value="Stress-Dev_Protein"/>
</dbReference>
<sequence>MLEMQMTKDEIDLVWREISRIETCMMVTQDGSLVRARPMVGVADRSAGTIWFVTSRADHKDDQLRRDPRVCLSYVDTERKTYVSVSGKASLLSDRQKIEELWTPNIEAWFDRGPDDPAALLIAVRPEVAEVWDDPNAELIGALELLTASSGADEPGFRPGNKIKL</sequence>
<dbReference type="Pfam" id="PF16242">
    <property type="entry name" value="Pyrid_ox_like"/>
    <property type="match status" value="1"/>
</dbReference>
<comment type="caution">
    <text evidence="2">The sequence shown here is derived from an EMBL/GenBank/DDBJ whole genome shotgun (WGS) entry which is preliminary data.</text>
</comment>
<dbReference type="Gene3D" id="2.30.110.10">
    <property type="entry name" value="Electron Transport, Fmn-binding Protein, Chain A"/>
    <property type="match status" value="1"/>
</dbReference>
<dbReference type="Proteomes" id="UP000249590">
    <property type="component" value="Unassembled WGS sequence"/>
</dbReference>
<evidence type="ECO:0000259" key="1">
    <source>
        <dbReference type="Pfam" id="PF16242"/>
    </source>
</evidence>
<proteinExistence type="predicted"/>
<dbReference type="PANTHER" id="PTHR34818:SF1">
    <property type="entry name" value="PROTEIN BLI-3"/>
    <property type="match status" value="1"/>
</dbReference>
<dbReference type="EMBL" id="QHHQ01000003">
    <property type="protein sequence ID" value="RAI00469.1"/>
    <property type="molecule type" value="Genomic_DNA"/>
</dbReference>
<dbReference type="InterPro" id="IPR012349">
    <property type="entry name" value="Split_barrel_FMN-bd"/>
</dbReference>
<organism evidence="2 3">
    <name type="scientific">Acuticoccus sediminis</name>
    <dbReference type="NCBI Taxonomy" id="2184697"/>
    <lineage>
        <taxon>Bacteria</taxon>
        <taxon>Pseudomonadati</taxon>
        <taxon>Pseudomonadota</taxon>
        <taxon>Alphaproteobacteria</taxon>
        <taxon>Hyphomicrobiales</taxon>
        <taxon>Amorphaceae</taxon>
        <taxon>Acuticoccus</taxon>
    </lineage>
</organism>
<gene>
    <name evidence="2" type="ORF">DLJ53_14470</name>
</gene>
<reference evidence="2 3" key="1">
    <citation type="submission" date="2018-05" db="EMBL/GenBank/DDBJ databases">
        <title>Acuticoccus sediminis sp. nov., isolated from deep-sea sediment of Indian Ocean.</title>
        <authorList>
            <person name="Liu X."/>
            <person name="Lai Q."/>
            <person name="Du Y."/>
            <person name="Sun F."/>
            <person name="Zhang X."/>
            <person name="Wang S."/>
            <person name="Shao Z."/>
        </authorList>
    </citation>
    <scope>NUCLEOTIDE SEQUENCE [LARGE SCALE GENOMIC DNA]</scope>
    <source>
        <strain evidence="2 3">PTG4-2</strain>
    </source>
</reference>
<dbReference type="InterPro" id="IPR038725">
    <property type="entry name" value="YdaG_split_barrel_FMN-bd"/>
</dbReference>
<evidence type="ECO:0000313" key="3">
    <source>
        <dbReference type="Proteomes" id="UP000249590"/>
    </source>
</evidence>
<protein>
    <recommendedName>
        <fullName evidence="1">General stress protein FMN-binding split barrel domain-containing protein</fullName>
    </recommendedName>
</protein>
<feature type="domain" description="General stress protein FMN-binding split barrel" evidence="1">
    <location>
        <begin position="9"/>
        <end position="149"/>
    </location>
</feature>
<name>A0A8B2NQW4_9HYPH</name>